<sequence>MKTTIITGKDNGKGSKNEIARLIPKDIPIHNNCCDKNCLLLSITISQCYI</sequence>
<evidence type="ECO:0000313" key="1">
    <source>
        <dbReference type="EMBL" id="TVP40643.1"/>
    </source>
</evidence>
<keyword evidence="2" id="KW-1185">Reference proteome</keyword>
<gene>
    <name evidence="1" type="ORF">NARC_60030</name>
</gene>
<comment type="caution">
    <text evidence="1">The sequence shown here is derived from an EMBL/GenBank/DDBJ whole genome shotgun (WGS) entry which is preliminary data.</text>
</comment>
<accession>A0A557SVM9</accession>
<dbReference type="AlphaFoldDB" id="A0A557SVM9"/>
<dbReference type="Proteomes" id="UP000315289">
    <property type="component" value="Unassembled WGS sequence"/>
</dbReference>
<proteinExistence type="predicted"/>
<organism evidence="1 2">
    <name type="scientific">Candidatus Nitrosocosmicus arcticus</name>
    <dbReference type="NCBI Taxonomy" id="2035267"/>
    <lineage>
        <taxon>Archaea</taxon>
        <taxon>Nitrososphaerota</taxon>
        <taxon>Nitrososphaeria</taxon>
        <taxon>Nitrososphaerales</taxon>
        <taxon>Nitrososphaeraceae</taxon>
        <taxon>Candidatus Nitrosocosmicus</taxon>
    </lineage>
</organism>
<protein>
    <submittedName>
        <fullName evidence="1">Uncharacterized protein</fullName>
    </submittedName>
</protein>
<dbReference type="EMBL" id="VOAH01000006">
    <property type="protein sequence ID" value="TVP40643.1"/>
    <property type="molecule type" value="Genomic_DNA"/>
</dbReference>
<evidence type="ECO:0000313" key="2">
    <source>
        <dbReference type="Proteomes" id="UP000315289"/>
    </source>
</evidence>
<name>A0A557SVM9_9ARCH</name>
<reference evidence="1 2" key="1">
    <citation type="journal article" date="2019" name="Front. Microbiol.">
        <title>Ammonia Oxidation by the Arctic Terrestrial Thaumarchaeote Candidatus Nitrosocosmicus arcticus Is Stimulated by Increasing Temperatures.</title>
        <authorList>
            <person name="Alves R.J.E."/>
            <person name="Kerou M."/>
            <person name="Zappe A."/>
            <person name="Bittner R."/>
            <person name="Abby S.S."/>
            <person name="Schmidt H.A."/>
            <person name="Pfeifer K."/>
            <person name="Schleper C."/>
        </authorList>
    </citation>
    <scope>NUCLEOTIDE SEQUENCE [LARGE SCALE GENOMIC DNA]</scope>
    <source>
        <strain evidence="1 2">Kfb</strain>
    </source>
</reference>